<evidence type="ECO:0000256" key="6">
    <source>
        <dbReference type="ARBA" id="ARBA00023002"/>
    </source>
</evidence>
<evidence type="ECO:0000256" key="4">
    <source>
        <dbReference type="ARBA" id="ARBA00022827"/>
    </source>
</evidence>
<name>A0ABW6VF59_MICFU</name>
<feature type="domain" description="FAD/NAD(P)-binding" evidence="9">
    <location>
        <begin position="12"/>
        <end position="243"/>
    </location>
</feature>
<evidence type="ECO:0000313" key="11">
    <source>
        <dbReference type="Proteomes" id="UP001602119"/>
    </source>
</evidence>
<keyword evidence="11" id="KW-1185">Reference proteome</keyword>
<dbReference type="EMBL" id="JBIAXI010000019">
    <property type="protein sequence ID" value="MFF4776752.1"/>
    <property type="molecule type" value="Genomic_DNA"/>
</dbReference>
<dbReference type="EC" id="1.14.13.-" evidence="10"/>
<dbReference type="Pfam" id="PF07992">
    <property type="entry name" value="Pyr_redox_2"/>
    <property type="match status" value="1"/>
</dbReference>
<accession>A0ABW6VF59</accession>
<dbReference type="PRINTS" id="PR00411">
    <property type="entry name" value="PNDRDTASEI"/>
</dbReference>
<dbReference type="InterPro" id="IPR023753">
    <property type="entry name" value="FAD/NAD-binding_dom"/>
</dbReference>
<evidence type="ECO:0000313" key="10">
    <source>
        <dbReference type="EMBL" id="MFF4776752.1"/>
    </source>
</evidence>
<dbReference type="SUPFAM" id="SSF51905">
    <property type="entry name" value="FAD/NAD(P)-binding domain"/>
    <property type="match status" value="2"/>
</dbReference>
<evidence type="ECO:0000256" key="5">
    <source>
        <dbReference type="ARBA" id="ARBA00022857"/>
    </source>
</evidence>
<dbReference type="PANTHER" id="PTHR43098:SF3">
    <property type="entry name" value="L-ORNITHINE N(5)-MONOOXYGENASE-RELATED"/>
    <property type="match status" value="1"/>
</dbReference>
<gene>
    <name evidence="10" type="ORF">ACFY05_28215</name>
</gene>
<dbReference type="Proteomes" id="UP001602119">
    <property type="component" value="Unassembled WGS sequence"/>
</dbReference>
<comment type="caution">
    <text evidence="10">The sequence shown here is derived from an EMBL/GenBank/DDBJ whole genome shotgun (WGS) entry which is preliminary data.</text>
</comment>
<keyword evidence="7 10" id="KW-0503">Monooxygenase</keyword>
<evidence type="ECO:0000256" key="7">
    <source>
        <dbReference type="ARBA" id="ARBA00023033"/>
    </source>
</evidence>
<dbReference type="RefSeq" id="WP_387345170.1">
    <property type="nucleotide sequence ID" value="NZ_JBIAXI010000019.1"/>
</dbReference>
<protein>
    <submittedName>
        <fullName evidence="10">Flavin-containing monooxygenase</fullName>
        <ecNumber evidence="10">1.14.13.-</ecNumber>
    </submittedName>
</protein>
<evidence type="ECO:0000256" key="1">
    <source>
        <dbReference type="ARBA" id="ARBA00001974"/>
    </source>
</evidence>
<proteinExistence type="inferred from homology"/>
<keyword evidence="8" id="KW-0812">Transmembrane</keyword>
<dbReference type="Gene3D" id="3.50.50.60">
    <property type="entry name" value="FAD/NAD(P)-binding domain"/>
    <property type="match status" value="3"/>
</dbReference>
<evidence type="ECO:0000259" key="9">
    <source>
        <dbReference type="Pfam" id="PF07992"/>
    </source>
</evidence>
<keyword evidence="8" id="KW-1133">Transmembrane helix</keyword>
<comment type="cofactor">
    <cofactor evidence="1">
        <name>FAD</name>
        <dbReference type="ChEBI" id="CHEBI:57692"/>
    </cofactor>
</comment>
<dbReference type="GO" id="GO:0004497">
    <property type="term" value="F:monooxygenase activity"/>
    <property type="evidence" value="ECO:0007669"/>
    <property type="project" value="UniProtKB-KW"/>
</dbReference>
<dbReference type="InterPro" id="IPR036188">
    <property type="entry name" value="FAD/NAD-bd_sf"/>
</dbReference>
<dbReference type="InterPro" id="IPR050775">
    <property type="entry name" value="FAD-binding_Monooxygenases"/>
</dbReference>
<keyword evidence="3" id="KW-0285">Flavoprotein</keyword>
<reference evidence="10 11" key="1">
    <citation type="submission" date="2024-10" db="EMBL/GenBank/DDBJ databases">
        <title>The Natural Products Discovery Center: Release of the First 8490 Sequenced Strains for Exploring Actinobacteria Biosynthetic Diversity.</title>
        <authorList>
            <person name="Kalkreuter E."/>
            <person name="Kautsar S.A."/>
            <person name="Yang D."/>
            <person name="Bader C.D."/>
            <person name="Teijaro C.N."/>
            <person name="Fluegel L."/>
            <person name="Davis C.M."/>
            <person name="Simpson J.R."/>
            <person name="Lauterbach L."/>
            <person name="Steele A.D."/>
            <person name="Gui C."/>
            <person name="Meng S."/>
            <person name="Li G."/>
            <person name="Viehrig K."/>
            <person name="Ye F."/>
            <person name="Su P."/>
            <person name="Kiefer A.F."/>
            <person name="Nichols A."/>
            <person name="Cepeda A.J."/>
            <person name="Yan W."/>
            <person name="Fan B."/>
            <person name="Jiang Y."/>
            <person name="Adhikari A."/>
            <person name="Zheng C.-J."/>
            <person name="Schuster L."/>
            <person name="Cowan T.M."/>
            <person name="Smanski M.J."/>
            <person name="Chevrette M.G."/>
            <person name="De Carvalho L.P.S."/>
            <person name="Shen B."/>
        </authorList>
    </citation>
    <scope>NUCLEOTIDE SEQUENCE [LARGE SCALE GENOMIC DNA]</scope>
    <source>
        <strain evidence="10 11">NPDC001281</strain>
    </source>
</reference>
<feature type="transmembrane region" description="Helical" evidence="8">
    <location>
        <begin position="6"/>
        <end position="26"/>
    </location>
</feature>
<evidence type="ECO:0000256" key="3">
    <source>
        <dbReference type="ARBA" id="ARBA00022630"/>
    </source>
</evidence>
<keyword evidence="8" id="KW-0472">Membrane</keyword>
<dbReference type="PANTHER" id="PTHR43098">
    <property type="entry name" value="L-ORNITHINE N(5)-MONOOXYGENASE-RELATED"/>
    <property type="match status" value="1"/>
</dbReference>
<keyword evidence="4" id="KW-0274">FAD</keyword>
<sequence length="562" mass="62094">MARDETAAAHFDAVVVGAGLAGLYMLHRLRRLGLRVRVYEAAGGVGGTWYWNRYPGARCDIESMEYSYSFSLELEQEWVWTEKYPSQPELLRYIEHVADRFDLRRDIRLGTRVAAARFDEAASHWVIRTEPGEGAAQVAGDDLGRDAGTHAGTDAGETVSAQFLVMATGCLSAVKSPEVEGLERFEGDCHHTGRWPHEGVDFTGRRVAVIGTGSSGIQSIPIIAEQAAHLTVFQRTPNFSMPARNVPLDPETQRAMKAGYPEHRRLARESLFGIPADFPVKSALEVRPEERERRYQESWEKGNLVDILISYTDILFDRRANDTAAEFIRGKIREIVADPDVASALSPTDHPVGTKRPCLDSGYYATYNRDDVTLVDLQRSPIVEITPKGIRTTDGEHEFDDIVLATGFDAMTGALLSIDIRGKGGRSLREKWAEGPRTYLGIGTAGFPNLFTVTGPGSPSVLSNMVVSIEQHVEWIADCVAFLRRRGFASIDATVEAEDAWVEHVKEMGDLTLYPTADSWFMGANVPGKPRVILPYCGGVGVYRQKCDEVAAKDYEGFTLSS</sequence>
<evidence type="ECO:0000256" key="8">
    <source>
        <dbReference type="SAM" id="Phobius"/>
    </source>
</evidence>
<organism evidence="10 11">
    <name type="scientific">Microtetraspora fusca</name>
    <dbReference type="NCBI Taxonomy" id="1997"/>
    <lineage>
        <taxon>Bacteria</taxon>
        <taxon>Bacillati</taxon>
        <taxon>Actinomycetota</taxon>
        <taxon>Actinomycetes</taxon>
        <taxon>Streptosporangiales</taxon>
        <taxon>Streptosporangiaceae</taxon>
        <taxon>Microtetraspora</taxon>
    </lineage>
</organism>
<comment type="similarity">
    <text evidence="2">Belongs to the FAD-binding monooxygenase family.</text>
</comment>
<keyword evidence="5" id="KW-0521">NADP</keyword>
<keyword evidence="6 10" id="KW-0560">Oxidoreductase</keyword>
<evidence type="ECO:0000256" key="2">
    <source>
        <dbReference type="ARBA" id="ARBA00010139"/>
    </source>
</evidence>